<feature type="domain" description="N-acetyltransferase" evidence="1">
    <location>
        <begin position="1"/>
        <end position="102"/>
    </location>
</feature>
<dbReference type="SUPFAM" id="SSF55729">
    <property type="entry name" value="Acyl-CoA N-acyltransferases (Nat)"/>
    <property type="match status" value="1"/>
</dbReference>
<organism evidence="2 3">
    <name type="scientific">Enterococcus faecalis</name>
    <name type="common">Streptococcus faecalis</name>
    <dbReference type="NCBI Taxonomy" id="1351"/>
    <lineage>
        <taxon>Bacteria</taxon>
        <taxon>Bacillati</taxon>
        <taxon>Bacillota</taxon>
        <taxon>Bacilli</taxon>
        <taxon>Lactobacillales</taxon>
        <taxon>Enterococcaceae</taxon>
        <taxon>Enterococcus</taxon>
    </lineage>
</organism>
<dbReference type="InterPro" id="IPR000182">
    <property type="entry name" value="GNAT_dom"/>
</dbReference>
<dbReference type="Pfam" id="PF13508">
    <property type="entry name" value="Acetyltransf_7"/>
    <property type="match status" value="1"/>
</dbReference>
<dbReference type="Proteomes" id="UP001222182">
    <property type="component" value="Chromosome"/>
</dbReference>
<name>A0ABD7XPN9_ENTFL</name>
<protein>
    <submittedName>
        <fullName evidence="2">GNAT family N-acetyltransferase</fullName>
    </submittedName>
</protein>
<gene>
    <name evidence="2" type="ORF">P0083_02845</name>
</gene>
<accession>A0ABD7XPN9</accession>
<sequence>MKDSKGGYDDTNEELLSDYLKKHSPDGEIVFLAANPDLKIKGIGSKLLKEFERREQGKEVFLFTDSGCTYQFYERRGFERKKEKDIVMKILNKEVDLRCMLYSKIIQ</sequence>
<reference evidence="2 3" key="1">
    <citation type="submission" date="2023-03" db="EMBL/GenBank/DDBJ databases">
        <title>Complete genome sequence of an Enterococcus faecalis urinary isolate.</title>
        <authorList>
            <person name="Brauer A.L."/>
            <person name="Armbruster C.E."/>
        </authorList>
    </citation>
    <scope>NUCLEOTIDE SEQUENCE [LARGE SCALE GENOMIC DNA]</scope>
    <source>
        <strain evidence="2 3">3143</strain>
    </source>
</reference>
<evidence type="ECO:0000259" key="1">
    <source>
        <dbReference type="PROSITE" id="PS51186"/>
    </source>
</evidence>
<dbReference type="Gene3D" id="3.40.630.30">
    <property type="match status" value="1"/>
</dbReference>
<dbReference type="EMBL" id="CP119528">
    <property type="protein sequence ID" value="WER43251.1"/>
    <property type="molecule type" value="Genomic_DNA"/>
</dbReference>
<proteinExistence type="predicted"/>
<dbReference type="InterPro" id="IPR016181">
    <property type="entry name" value="Acyl_CoA_acyltransferase"/>
</dbReference>
<dbReference type="AlphaFoldDB" id="A0ABD7XPN9"/>
<evidence type="ECO:0000313" key="2">
    <source>
        <dbReference type="EMBL" id="WER43251.1"/>
    </source>
</evidence>
<evidence type="ECO:0000313" key="3">
    <source>
        <dbReference type="Proteomes" id="UP001222182"/>
    </source>
</evidence>
<dbReference type="PROSITE" id="PS51186">
    <property type="entry name" value="GNAT"/>
    <property type="match status" value="1"/>
</dbReference>